<sequence length="136" mass="15121">LNIRGTAVLRIREDLEAAKESDRDSNLFIPVTSPGTLAETDPFLNYIHDVQRPSPMLDLHPVESRISERAAGVYSNISLRQRDGTKEIRMEWRPAQDQSRTLSPPENENSCGLPPLVPNRLNQDASTSSSALTPSK</sequence>
<dbReference type="Proteomes" id="UP001437256">
    <property type="component" value="Unassembled WGS sequence"/>
</dbReference>
<gene>
    <name evidence="2" type="ORF">AAF712_016467</name>
</gene>
<protein>
    <submittedName>
        <fullName evidence="2">Uncharacterized protein</fullName>
    </submittedName>
</protein>
<comment type="caution">
    <text evidence="2">The sequence shown here is derived from an EMBL/GenBank/DDBJ whole genome shotgun (WGS) entry which is preliminary data.</text>
</comment>
<feature type="non-terminal residue" evidence="2">
    <location>
        <position position="136"/>
    </location>
</feature>
<feature type="compositionally biased region" description="Polar residues" evidence="1">
    <location>
        <begin position="96"/>
        <end position="110"/>
    </location>
</feature>
<evidence type="ECO:0000313" key="3">
    <source>
        <dbReference type="Proteomes" id="UP001437256"/>
    </source>
</evidence>
<organism evidence="2 3">
    <name type="scientific">Marasmius tenuissimus</name>
    <dbReference type="NCBI Taxonomy" id="585030"/>
    <lineage>
        <taxon>Eukaryota</taxon>
        <taxon>Fungi</taxon>
        <taxon>Dikarya</taxon>
        <taxon>Basidiomycota</taxon>
        <taxon>Agaricomycotina</taxon>
        <taxon>Agaricomycetes</taxon>
        <taxon>Agaricomycetidae</taxon>
        <taxon>Agaricales</taxon>
        <taxon>Marasmiineae</taxon>
        <taxon>Marasmiaceae</taxon>
        <taxon>Marasmius</taxon>
    </lineage>
</organism>
<evidence type="ECO:0000256" key="1">
    <source>
        <dbReference type="SAM" id="MobiDB-lite"/>
    </source>
</evidence>
<accession>A0ABR2Z6L1</accession>
<proteinExistence type="predicted"/>
<reference evidence="2 3" key="1">
    <citation type="submission" date="2024-05" db="EMBL/GenBank/DDBJ databases">
        <title>A draft genome resource for the thread blight pathogen Marasmius tenuissimus strain MS-2.</title>
        <authorList>
            <person name="Yulfo-Soto G.E."/>
            <person name="Baruah I.K."/>
            <person name="Amoako-Attah I."/>
            <person name="Bukari Y."/>
            <person name="Meinhardt L.W."/>
            <person name="Bailey B.A."/>
            <person name="Cohen S.P."/>
        </authorList>
    </citation>
    <scope>NUCLEOTIDE SEQUENCE [LARGE SCALE GENOMIC DNA]</scope>
    <source>
        <strain evidence="2 3">MS-2</strain>
    </source>
</reference>
<feature type="region of interest" description="Disordered" evidence="1">
    <location>
        <begin position="84"/>
        <end position="136"/>
    </location>
</feature>
<feature type="compositionally biased region" description="Basic and acidic residues" evidence="1">
    <location>
        <begin position="84"/>
        <end position="94"/>
    </location>
</feature>
<dbReference type="EMBL" id="JBBXMP010000817">
    <property type="protein sequence ID" value="KAL0056918.1"/>
    <property type="molecule type" value="Genomic_DNA"/>
</dbReference>
<feature type="compositionally biased region" description="Polar residues" evidence="1">
    <location>
        <begin position="120"/>
        <end position="136"/>
    </location>
</feature>
<name>A0ABR2Z6L1_9AGAR</name>
<evidence type="ECO:0000313" key="2">
    <source>
        <dbReference type="EMBL" id="KAL0056918.1"/>
    </source>
</evidence>
<keyword evidence="3" id="KW-1185">Reference proteome</keyword>
<feature type="non-terminal residue" evidence="2">
    <location>
        <position position="1"/>
    </location>
</feature>